<dbReference type="InterPro" id="IPR036291">
    <property type="entry name" value="NAD(P)-bd_dom_sf"/>
</dbReference>
<evidence type="ECO:0000256" key="1">
    <source>
        <dbReference type="SAM" id="MobiDB-lite"/>
    </source>
</evidence>
<dbReference type="Pfam" id="PF00106">
    <property type="entry name" value="adh_short"/>
    <property type="match status" value="1"/>
</dbReference>
<reference evidence="3" key="1">
    <citation type="submission" date="2025-08" db="UniProtKB">
        <authorList>
            <consortium name="RefSeq"/>
        </authorList>
    </citation>
    <scope>IDENTIFICATION</scope>
</reference>
<evidence type="ECO:0000313" key="2">
    <source>
        <dbReference type="Proteomes" id="UP000504607"/>
    </source>
</evidence>
<dbReference type="PANTHER" id="PTHR48476:SF1">
    <property type="entry name" value="SHORT-CHAIN DEHYDROGENASE TIC 32, CHLOROPLASTIC-LIKE"/>
    <property type="match status" value="1"/>
</dbReference>
<dbReference type="InterPro" id="IPR055280">
    <property type="entry name" value="TIC32"/>
</dbReference>
<dbReference type="InterPro" id="IPR002347">
    <property type="entry name" value="SDR_fam"/>
</dbReference>
<dbReference type="Gene3D" id="3.40.50.720">
    <property type="entry name" value="NAD(P)-binding Rossmann-like Domain"/>
    <property type="match status" value="1"/>
</dbReference>
<dbReference type="SUPFAM" id="SSF51735">
    <property type="entry name" value="NAD(P)-binding Rossmann-fold domains"/>
    <property type="match status" value="1"/>
</dbReference>
<dbReference type="RefSeq" id="XP_029123612.1">
    <property type="nucleotide sequence ID" value="XM_029267779.1"/>
</dbReference>
<protein>
    <submittedName>
        <fullName evidence="3">Short-chain dehydrogenase TIC 32, chloroplastic-like</fullName>
    </submittedName>
</protein>
<dbReference type="OrthoDB" id="191139at2759"/>
<feature type="region of interest" description="Disordered" evidence="1">
    <location>
        <begin position="1"/>
        <end position="25"/>
    </location>
</feature>
<proteinExistence type="predicted"/>
<keyword evidence="2" id="KW-1185">Reference proteome</keyword>
<name>A0A8N4IBT2_ELAGV</name>
<evidence type="ECO:0000313" key="3">
    <source>
        <dbReference type="RefSeq" id="XP_029123612.1"/>
    </source>
</evidence>
<sequence>MGFWKWSSFRGGGEGPSSGFGSSSTAEVTQGIHAGHLTAIVTGATSGIRKETVRVLALRGTTVVIPCRTLKSGRKVKESILEQNPDANIDIVEMDLSSLDSVETFARAFNSSYQHLNILINNAGLWLVLSSYPKME</sequence>
<dbReference type="PRINTS" id="PR00081">
    <property type="entry name" value="GDHRDH"/>
</dbReference>
<gene>
    <name evidence="3" type="primary">LOC105054797</name>
</gene>
<dbReference type="AlphaFoldDB" id="A0A8N4IBT2"/>
<organism evidence="2 3">
    <name type="scientific">Elaeis guineensis var. tenera</name>
    <name type="common">Oil palm</name>
    <dbReference type="NCBI Taxonomy" id="51953"/>
    <lineage>
        <taxon>Eukaryota</taxon>
        <taxon>Viridiplantae</taxon>
        <taxon>Streptophyta</taxon>
        <taxon>Embryophyta</taxon>
        <taxon>Tracheophyta</taxon>
        <taxon>Spermatophyta</taxon>
        <taxon>Magnoliopsida</taxon>
        <taxon>Liliopsida</taxon>
        <taxon>Arecaceae</taxon>
        <taxon>Arecoideae</taxon>
        <taxon>Cocoseae</taxon>
        <taxon>Elaeidinae</taxon>
        <taxon>Elaeis</taxon>
    </lineage>
</organism>
<dbReference type="Proteomes" id="UP000504607">
    <property type="component" value="Chromosome 12"/>
</dbReference>
<accession>A0A8N4IBT2</accession>
<dbReference type="PANTHER" id="PTHR48476">
    <property type="entry name" value="SHORT-CHAIN DEHYDROGENASE TIC 32, CHLOROPLASTIC-LIKE"/>
    <property type="match status" value="1"/>
</dbReference>